<dbReference type="CDD" id="cd00211">
    <property type="entry name" value="PTS_IIA_fru"/>
    <property type="match status" value="1"/>
</dbReference>
<proteinExistence type="predicted"/>
<accession>A0A1W6LMB7</accession>
<dbReference type="Pfam" id="PF00359">
    <property type="entry name" value="PTS_EIIA_2"/>
    <property type="match status" value="1"/>
</dbReference>
<keyword evidence="4 6" id="KW-1133">Transmembrane helix</keyword>
<dbReference type="GO" id="GO:0005886">
    <property type="term" value="C:plasma membrane"/>
    <property type="evidence" value="ECO:0007669"/>
    <property type="project" value="UniProtKB-SubCell"/>
</dbReference>
<dbReference type="SUPFAM" id="SSF55804">
    <property type="entry name" value="Phoshotransferase/anion transport protein"/>
    <property type="match status" value="1"/>
</dbReference>
<dbReference type="RefSeq" id="WP_085755615.1">
    <property type="nucleotide sequence ID" value="NZ_CP021023.1"/>
</dbReference>
<evidence type="ECO:0000313" key="8">
    <source>
        <dbReference type="EMBL" id="ARN56940.1"/>
    </source>
</evidence>
<name>A0A1W6LMB7_9BACT</name>
<feature type="transmembrane region" description="Helical" evidence="6">
    <location>
        <begin position="100"/>
        <end position="118"/>
    </location>
</feature>
<feature type="transmembrane region" description="Helical" evidence="6">
    <location>
        <begin position="152"/>
        <end position="175"/>
    </location>
</feature>
<evidence type="ECO:0000313" key="9">
    <source>
        <dbReference type="Proteomes" id="UP000193334"/>
    </source>
</evidence>
<feature type="transmembrane region" description="Helical" evidence="6">
    <location>
        <begin position="322"/>
        <end position="341"/>
    </location>
</feature>
<comment type="subcellular location">
    <subcellularLocation>
        <location evidence="1">Cell membrane</location>
        <topology evidence="1">Multi-pass membrane protein</topology>
    </subcellularLocation>
</comment>
<evidence type="ECO:0000256" key="2">
    <source>
        <dbReference type="ARBA" id="ARBA00022475"/>
    </source>
</evidence>
<keyword evidence="2" id="KW-1003">Cell membrane</keyword>
<dbReference type="InterPro" id="IPR050367">
    <property type="entry name" value="APC_superfamily"/>
</dbReference>
<dbReference type="InterPro" id="IPR016152">
    <property type="entry name" value="PTrfase/Anion_transptr"/>
</dbReference>
<keyword evidence="5 6" id="KW-0472">Membrane</keyword>
<feature type="transmembrane region" description="Helical" evidence="6">
    <location>
        <begin position="382"/>
        <end position="399"/>
    </location>
</feature>
<dbReference type="EMBL" id="CP021023">
    <property type="protein sequence ID" value="ARN56940.1"/>
    <property type="molecule type" value="Genomic_DNA"/>
</dbReference>
<dbReference type="InterPro" id="IPR002178">
    <property type="entry name" value="PTS_EIIA_type-2_dom"/>
</dbReference>
<evidence type="ECO:0000256" key="5">
    <source>
        <dbReference type="ARBA" id="ARBA00023136"/>
    </source>
</evidence>
<dbReference type="Proteomes" id="UP000193334">
    <property type="component" value="Chromosome"/>
</dbReference>
<organism evidence="8 9">
    <name type="scientific">Sedimentisphaera salicampi</name>
    <dbReference type="NCBI Taxonomy" id="1941349"/>
    <lineage>
        <taxon>Bacteria</taxon>
        <taxon>Pseudomonadati</taxon>
        <taxon>Planctomycetota</taxon>
        <taxon>Phycisphaerae</taxon>
        <taxon>Sedimentisphaerales</taxon>
        <taxon>Sedimentisphaeraceae</taxon>
        <taxon>Sedimentisphaera</taxon>
    </lineage>
</organism>
<dbReference type="AlphaFoldDB" id="A0A1W6LMB7"/>
<feature type="transmembrane region" description="Helical" evidence="6">
    <location>
        <begin position="187"/>
        <end position="207"/>
    </location>
</feature>
<dbReference type="InterPro" id="IPR002293">
    <property type="entry name" value="AA/rel_permease1"/>
</dbReference>
<dbReference type="Gene3D" id="1.20.1740.10">
    <property type="entry name" value="Amino acid/polyamine transporter I"/>
    <property type="match status" value="1"/>
</dbReference>
<feature type="transmembrane region" description="Helical" evidence="6">
    <location>
        <begin position="130"/>
        <end position="146"/>
    </location>
</feature>
<feature type="transmembrane region" description="Helical" evidence="6">
    <location>
        <begin position="227"/>
        <end position="250"/>
    </location>
</feature>
<sequence length="621" mass="68664">MAKLERSLSMLDVFCIASGAMISSGLFVLPSIAYAQAGPASIISYIFASLLIIPGLLSKAELATAMPRSGGTYFYVQRSLGPLWGIFTGMANWFSLALKSAFAIIGIIALIEVSAALFDIQLSQFQLKSAGVLCCLFFTFLNILSVKSTTRFQIFLVAGLLIILTLYITSGFNSVRISRFDNFMPQGWSSVLSTAGLVFISFGGLTQVANIAEEVRNPARNLTLGMILAWLVVSLFYFLTIIVTFGVLYGEELESSYAPIALAANTFMSTPGFVLLSIGALTAYITTANGGLLSASRSPLAMSRDKLLPALLGRVGKTQTPYVSIIITSLFMIAAITMLEIEILVKTASTLMIILFLLDNASVIIMRESKIQSYRPEFCTPLYPYLNIIAIILYCLLIIDMGLIPLLISAGFFLLSILWYFLFTRHHTKTSSAVMRIVQRVTDIQLKTSTLENELRDILIERDNIIEDRFDRLIRSCEILDIPDSPQPEKLFAQIASSMAEELKVNRTQLYEKFIQREKQSATIIEPGLAIPHIIVNGREVFCVSVIRAKQGIKFPSSDDPVKVIFALAGSADQRNFHLRALMAIAQTLQQKNFVENFLAARTTEDIRNLILLSSRKRDSN</sequence>
<dbReference type="PANTHER" id="PTHR42770:SF11">
    <property type="entry name" value="INNER MEMBRANE TRANSPORT PROTEIN YBAT"/>
    <property type="match status" value="1"/>
</dbReference>
<feature type="transmembrane region" description="Helical" evidence="6">
    <location>
        <begin position="262"/>
        <end position="285"/>
    </location>
</feature>
<evidence type="ECO:0000256" key="1">
    <source>
        <dbReference type="ARBA" id="ARBA00004651"/>
    </source>
</evidence>
<reference evidence="9" key="1">
    <citation type="submission" date="2017-04" db="EMBL/GenBank/DDBJ databases">
        <title>Comparative genomics and description of representatives of a novel lineage of planctomycetes thriving in anoxic sediments.</title>
        <authorList>
            <person name="Spring S."/>
            <person name="Bunk B."/>
            <person name="Sproer C."/>
        </authorList>
    </citation>
    <scope>NUCLEOTIDE SEQUENCE [LARGE SCALE GENOMIC DNA]</scope>
    <source>
        <strain evidence="9">ST-PulAB-D4</strain>
    </source>
</reference>
<evidence type="ECO:0000256" key="3">
    <source>
        <dbReference type="ARBA" id="ARBA00022692"/>
    </source>
</evidence>
<evidence type="ECO:0000256" key="4">
    <source>
        <dbReference type="ARBA" id="ARBA00022989"/>
    </source>
</evidence>
<feature type="transmembrane region" description="Helical" evidence="6">
    <location>
        <begin position="348"/>
        <end position="366"/>
    </location>
</feature>
<dbReference type="Gene3D" id="3.40.930.10">
    <property type="entry name" value="Mannitol-specific EII, Chain A"/>
    <property type="match status" value="1"/>
</dbReference>
<dbReference type="KEGG" id="pbp:STSP1_01333"/>
<feature type="transmembrane region" description="Helical" evidence="6">
    <location>
        <begin position="12"/>
        <end position="36"/>
    </location>
</feature>
<gene>
    <name evidence="8" type="primary">yhdG_1</name>
    <name evidence="8" type="ORF">STSP1_01333</name>
</gene>
<keyword evidence="9" id="KW-1185">Reference proteome</keyword>
<dbReference type="GO" id="GO:0022857">
    <property type="term" value="F:transmembrane transporter activity"/>
    <property type="evidence" value="ECO:0007669"/>
    <property type="project" value="InterPro"/>
</dbReference>
<dbReference type="PROSITE" id="PS51094">
    <property type="entry name" value="PTS_EIIA_TYPE_2"/>
    <property type="match status" value="1"/>
</dbReference>
<dbReference type="Pfam" id="PF13520">
    <property type="entry name" value="AA_permease_2"/>
    <property type="match status" value="1"/>
</dbReference>
<keyword evidence="3 6" id="KW-0812">Transmembrane</keyword>
<evidence type="ECO:0000259" key="7">
    <source>
        <dbReference type="PROSITE" id="PS51094"/>
    </source>
</evidence>
<dbReference type="PANTHER" id="PTHR42770">
    <property type="entry name" value="AMINO ACID TRANSPORTER-RELATED"/>
    <property type="match status" value="1"/>
</dbReference>
<feature type="transmembrane region" description="Helical" evidence="6">
    <location>
        <begin position="406"/>
        <end position="423"/>
    </location>
</feature>
<evidence type="ECO:0000256" key="6">
    <source>
        <dbReference type="SAM" id="Phobius"/>
    </source>
</evidence>
<dbReference type="STRING" id="1941349.STSP1_01333"/>
<feature type="domain" description="PTS EIIA type-2" evidence="7">
    <location>
        <begin position="472"/>
        <end position="614"/>
    </location>
</feature>
<protein>
    <submittedName>
        <fullName evidence="8">Putative amino acid permease YhdG</fullName>
    </submittedName>
</protein>
<feature type="transmembrane region" description="Helical" evidence="6">
    <location>
        <begin position="42"/>
        <end position="60"/>
    </location>
</feature>